<dbReference type="OrthoDB" id="1659429at2759"/>
<keyword evidence="7" id="KW-0378">Hydrolase</keyword>
<dbReference type="AlphaFoldDB" id="A0A090M4E2"/>
<evidence type="ECO:0000313" key="8">
    <source>
        <dbReference type="Proteomes" id="UP000009170"/>
    </source>
</evidence>
<reference evidence="7 8" key="2">
    <citation type="journal article" date="2014" name="BMC Genomics">
        <title>An improved genome of the model marine alga Ostreococcus tauri unfolds by assessing Illumina de novo assemblies.</title>
        <authorList>
            <person name="Blanc-Mathieu R."/>
            <person name="Verhelst B."/>
            <person name="Derelle E."/>
            <person name="Rombauts S."/>
            <person name="Bouget F.Y."/>
            <person name="Carre I."/>
            <person name="Chateau A."/>
            <person name="Eyre-Walker A."/>
            <person name="Grimsley N."/>
            <person name="Moreau H."/>
            <person name="Piegu B."/>
            <person name="Rivals E."/>
            <person name="Schackwitz W."/>
            <person name="Van de Peer Y."/>
            <person name="Piganeau G."/>
        </authorList>
    </citation>
    <scope>NUCLEOTIDE SEQUENCE [LARGE SCALE GENOMIC DNA]</scope>
    <source>
        <strain evidence="8">OTTH 0595 / CCAP 157/2 / RCC745</strain>
    </source>
</reference>
<dbReference type="GO" id="GO:0016787">
    <property type="term" value="F:hydrolase activity"/>
    <property type="evidence" value="ECO:0007669"/>
    <property type="project" value="UniProtKB-KW"/>
</dbReference>
<dbReference type="GO" id="GO:0005975">
    <property type="term" value="P:carbohydrate metabolic process"/>
    <property type="evidence" value="ECO:0007669"/>
    <property type="project" value="InterPro"/>
</dbReference>
<evidence type="ECO:0000313" key="7">
    <source>
        <dbReference type="EMBL" id="CEF96844.1"/>
    </source>
</evidence>
<evidence type="ECO:0000256" key="2">
    <source>
        <dbReference type="ARBA" id="ARBA00005866"/>
    </source>
</evidence>
<gene>
    <name evidence="7" type="ORF">OT_ostta01g05290</name>
</gene>
<evidence type="ECO:0000256" key="4">
    <source>
        <dbReference type="ARBA" id="ARBA00023235"/>
    </source>
</evidence>
<comment type="similarity">
    <text evidence="2 5">Belongs to the glucose-6-phosphate 1-epimerase family.</text>
</comment>
<dbReference type="GeneID" id="9832505"/>
<dbReference type="PANTHER" id="PTHR11122">
    <property type="entry name" value="APOSPORY-ASSOCIATED PROTEIN C-RELATED"/>
    <property type="match status" value="1"/>
</dbReference>
<dbReference type="Pfam" id="PF01263">
    <property type="entry name" value="Aldose_epim"/>
    <property type="match status" value="1"/>
</dbReference>
<dbReference type="FunCoup" id="A0A090M4E2">
    <property type="interactions" value="389"/>
</dbReference>
<feature type="active site" evidence="6">
    <location>
        <position position="181"/>
    </location>
</feature>
<dbReference type="KEGG" id="ota:OT_ostta01g05290"/>
<accession>A0A090M4E2</accession>
<dbReference type="InterPro" id="IPR025532">
    <property type="entry name" value="G6P_1-epimerase"/>
</dbReference>
<dbReference type="GO" id="GO:0005737">
    <property type="term" value="C:cytoplasm"/>
    <property type="evidence" value="ECO:0007669"/>
    <property type="project" value="TreeGrafter"/>
</dbReference>
<comment type="caution">
    <text evidence="7">The sequence shown here is derived from an EMBL/GenBank/DDBJ whole genome shotgun (WGS) entry which is preliminary data.</text>
</comment>
<feature type="active site" evidence="6">
    <location>
        <position position="273"/>
    </location>
</feature>
<dbReference type="RefSeq" id="XP_022838333.1">
    <property type="nucleotide sequence ID" value="XM_022985460.1"/>
</dbReference>
<evidence type="ECO:0000256" key="1">
    <source>
        <dbReference type="ARBA" id="ARBA00001096"/>
    </source>
</evidence>
<dbReference type="InterPro" id="IPR008183">
    <property type="entry name" value="Aldose_1/G6P_1-epimerase"/>
</dbReference>
<evidence type="ECO:0000256" key="6">
    <source>
        <dbReference type="PIRSR" id="PIRSR016020-1"/>
    </source>
</evidence>
<dbReference type="InParanoid" id="A0A090M4E2"/>
<dbReference type="PANTHER" id="PTHR11122:SF39">
    <property type="entry name" value="GLUCOSE-6-PHOSPHATE 1-EPIMERASE"/>
    <property type="match status" value="1"/>
</dbReference>
<dbReference type="GO" id="GO:0030246">
    <property type="term" value="F:carbohydrate binding"/>
    <property type="evidence" value="ECO:0007669"/>
    <property type="project" value="UniProtKB-UniRule"/>
</dbReference>
<dbReference type="EC" id="5.1.3.15" evidence="3 5"/>
<protein>
    <recommendedName>
        <fullName evidence="3 5">glucose-6-phosphate 1-epimerase</fullName>
        <ecNumber evidence="3 5">5.1.3.15</ecNumber>
    </recommendedName>
</protein>
<comment type="catalytic activity">
    <reaction evidence="1">
        <text>alpha-D-glucose 6-phosphate = beta-D-glucose 6-phosphate</text>
        <dbReference type="Rhea" id="RHEA:16249"/>
        <dbReference type="ChEBI" id="CHEBI:58225"/>
        <dbReference type="ChEBI" id="CHEBI:58247"/>
        <dbReference type="EC" id="5.1.3.15"/>
    </reaction>
</comment>
<dbReference type="Gene3D" id="2.70.98.10">
    <property type="match status" value="1"/>
</dbReference>
<reference evidence="8" key="1">
    <citation type="journal article" date="2006" name="Proc. Natl. Acad. Sci. U.S.A.">
        <title>Genome analysis of the smallest free-living eukaryote Ostreococcus tauri unveils many unique features.</title>
        <authorList>
            <person name="Derelle E."/>
            <person name="Ferraz C."/>
            <person name="Rombauts S."/>
            <person name="Rouze P."/>
            <person name="Worden A.Z."/>
            <person name="Robbens S."/>
            <person name="Partensky F."/>
            <person name="Degroeve S."/>
            <person name="Echeynie S."/>
            <person name="Cooke R."/>
            <person name="Saeys Y."/>
            <person name="Wuyts J."/>
            <person name="Jabbari K."/>
            <person name="Bowler C."/>
            <person name="Panaud O."/>
            <person name="Piegu B."/>
            <person name="Ball S.G."/>
            <person name="Ral J.-P."/>
            <person name="Bouget F.-Y."/>
            <person name="Piganeau G."/>
            <person name="De Baets B."/>
            <person name="Picard A."/>
            <person name="Delseny M."/>
            <person name="Demaille J."/>
            <person name="Van de Peer Y."/>
            <person name="Moreau H."/>
        </authorList>
    </citation>
    <scope>NUCLEOTIDE SEQUENCE [LARGE SCALE GENOMIC DNA]</scope>
    <source>
        <strain evidence="8">OTTH 0595 / CCAP 157/2 / RCC745</strain>
    </source>
</reference>
<name>A0A090M4E2_OSTTA</name>
<sequence>MSAVFAQRQSITTARVHQRAPARSRVVARAGKATQGKGQGDLDVVRLTASDGTAAEVYLFGGVVTSFKPKGGDDVLYVRPDAKFDKSKPISGGLPHCWPQFGPGAIQVHGFARNVDWKLVSTTDEPPSMTMELTPSDYTRAMWDKDFKVTETVTLKDGALEAVLTVENPGEEAFEFTGSFHTYLAADINKAAVGGLNGCKTFDRLGESESTVNGDVKFSGPIDSVYYGVPETLTLATGKRTVTIKSSKAWTEAVVWTPWTDMPACYEEFACVESAAVTPVTVAPGTSWTATTTLSA</sequence>
<keyword evidence="8" id="KW-1185">Reference proteome</keyword>
<dbReference type="STRING" id="70448.A0A090M4E2"/>
<dbReference type="PIRSF" id="PIRSF016020">
    <property type="entry name" value="PHexose_mutarotase"/>
    <property type="match status" value="1"/>
</dbReference>
<proteinExistence type="inferred from homology"/>
<evidence type="ECO:0000256" key="5">
    <source>
        <dbReference type="PIRNR" id="PIRNR016020"/>
    </source>
</evidence>
<dbReference type="GO" id="GO:0047938">
    <property type="term" value="F:glucose-6-phosphate 1-epimerase activity"/>
    <property type="evidence" value="ECO:0007669"/>
    <property type="project" value="UniProtKB-UniRule"/>
</dbReference>
<organism evidence="7 8">
    <name type="scientific">Ostreococcus tauri</name>
    <name type="common">Marine green alga</name>
    <dbReference type="NCBI Taxonomy" id="70448"/>
    <lineage>
        <taxon>Eukaryota</taxon>
        <taxon>Viridiplantae</taxon>
        <taxon>Chlorophyta</taxon>
        <taxon>Mamiellophyceae</taxon>
        <taxon>Mamiellales</taxon>
        <taxon>Bathycoccaceae</taxon>
        <taxon>Ostreococcus</taxon>
    </lineage>
</organism>
<dbReference type="Proteomes" id="UP000009170">
    <property type="component" value="Unassembled WGS sequence"/>
</dbReference>
<dbReference type="EMBL" id="CAID01000001">
    <property type="protein sequence ID" value="CEF96844.1"/>
    <property type="molecule type" value="Genomic_DNA"/>
</dbReference>
<dbReference type="SUPFAM" id="SSF74650">
    <property type="entry name" value="Galactose mutarotase-like"/>
    <property type="match status" value="1"/>
</dbReference>
<dbReference type="CDD" id="cd09020">
    <property type="entry name" value="D-hex-6-P-epi_like"/>
    <property type="match status" value="1"/>
</dbReference>
<dbReference type="InterPro" id="IPR011013">
    <property type="entry name" value="Gal_mutarotase_sf_dom"/>
</dbReference>
<keyword evidence="4 5" id="KW-0413">Isomerase</keyword>
<dbReference type="InterPro" id="IPR014718">
    <property type="entry name" value="GH-type_carb-bd"/>
</dbReference>
<evidence type="ECO:0000256" key="3">
    <source>
        <dbReference type="ARBA" id="ARBA00012083"/>
    </source>
</evidence>